<evidence type="ECO:0000313" key="1">
    <source>
        <dbReference type="Proteomes" id="UP000694941"/>
    </source>
</evidence>
<accession>A0ABM1AZP2</accession>
<dbReference type="GeneID" id="106456980"/>
<gene>
    <name evidence="2" type="primary">LOC106456980</name>
</gene>
<keyword evidence="1" id="KW-1185">Reference proteome</keyword>
<protein>
    <submittedName>
        <fullName evidence="2">Uncharacterized protein LOC106456980</fullName>
    </submittedName>
</protein>
<name>A0ABM1AZP2_LIMPO</name>
<reference evidence="2" key="1">
    <citation type="submission" date="2025-08" db="UniProtKB">
        <authorList>
            <consortium name="RefSeq"/>
        </authorList>
    </citation>
    <scope>IDENTIFICATION</scope>
    <source>
        <tissue evidence="2">Muscle</tissue>
    </source>
</reference>
<sequence length="137" mass="15992">MDFWMRNVDIVILIVSAIFFTFLWLLIVCQASQVCSFRNESNEESSYLIMAEHRPNTNTVSNNNRTYNRVLEEYHDKSWELDRPPDYETTVREENRWAETASRTDCETTKPTSIYVPPFPTKPFPVAPACTIDGCEK</sequence>
<organism evidence="1 2">
    <name type="scientific">Limulus polyphemus</name>
    <name type="common">Atlantic horseshoe crab</name>
    <dbReference type="NCBI Taxonomy" id="6850"/>
    <lineage>
        <taxon>Eukaryota</taxon>
        <taxon>Metazoa</taxon>
        <taxon>Ecdysozoa</taxon>
        <taxon>Arthropoda</taxon>
        <taxon>Chelicerata</taxon>
        <taxon>Merostomata</taxon>
        <taxon>Xiphosura</taxon>
        <taxon>Limulidae</taxon>
        <taxon>Limulus</taxon>
    </lineage>
</organism>
<proteinExistence type="predicted"/>
<dbReference type="RefSeq" id="XP_013771816.1">
    <property type="nucleotide sequence ID" value="XM_013916362.2"/>
</dbReference>
<dbReference type="Proteomes" id="UP000694941">
    <property type="component" value="Unplaced"/>
</dbReference>
<evidence type="ECO:0000313" key="2">
    <source>
        <dbReference type="RefSeq" id="XP_013771816.1"/>
    </source>
</evidence>